<dbReference type="SUPFAM" id="SSF55424">
    <property type="entry name" value="FAD/NAD-linked reductases, dimerisation (C-terminal) domain"/>
    <property type="match status" value="1"/>
</dbReference>
<dbReference type="Pfam" id="PF07992">
    <property type="entry name" value="Pyr_redox_2"/>
    <property type="match status" value="1"/>
</dbReference>
<feature type="domain" description="Reductase C-terminal" evidence="7">
    <location>
        <begin position="318"/>
        <end position="401"/>
    </location>
</feature>
<dbReference type="PRINTS" id="PR00368">
    <property type="entry name" value="FADPNR"/>
</dbReference>
<organism evidence="8 9">
    <name type="scientific">Pseudonocardia benzenivorans</name>
    <dbReference type="NCBI Taxonomy" id="228005"/>
    <lineage>
        <taxon>Bacteria</taxon>
        <taxon>Bacillati</taxon>
        <taxon>Actinomycetota</taxon>
        <taxon>Actinomycetes</taxon>
        <taxon>Pseudonocardiales</taxon>
        <taxon>Pseudonocardiaceae</taxon>
        <taxon>Pseudonocardia</taxon>
    </lineage>
</organism>
<feature type="region of interest" description="Disordered" evidence="5">
    <location>
        <begin position="404"/>
        <end position="432"/>
    </location>
</feature>
<dbReference type="InterPro" id="IPR028202">
    <property type="entry name" value="Reductase_C"/>
</dbReference>
<accession>A0ABW3VAF7</accession>
<dbReference type="EMBL" id="JBHTMB010000001">
    <property type="protein sequence ID" value="MFD1231673.1"/>
    <property type="molecule type" value="Genomic_DNA"/>
</dbReference>
<evidence type="ECO:0000259" key="7">
    <source>
        <dbReference type="Pfam" id="PF14759"/>
    </source>
</evidence>
<evidence type="ECO:0000256" key="4">
    <source>
        <dbReference type="ARBA" id="ARBA00023002"/>
    </source>
</evidence>
<keyword evidence="3" id="KW-0274">FAD</keyword>
<name>A0ABW3VAF7_9PSEU</name>
<evidence type="ECO:0000256" key="3">
    <source>
        <dbReference type="ARBA" id="ARBA00022827"/>
    </source>
</evidence>
<dbReference type="Proteomes" id="UP001597182">
    <property type="component" value="Unassembled WGS sequence"/>
</dbReference>
<keyword evidence="9" id="KW-1185">Reference proteome</keyword>
<feature type="domain" description="FAD/NAD(P)-binding" evidence="6">
    <location>
        <begin position="5"/>
        <end position="299"/>
    </location>
</feature>
<evidence type="ECO:0000259" key="6">
    <source>
        <dbReference type="Pfam" id="PF07992"/>
    </source>
</evidence>
<keyword evidence="4" id="KW-0560">Oxidoreductase</keyword>
<dbReference type="InterPro" id="IPR023753">
    <property type="entry name" value="FAD/NAD-binding_dom"/>
</dbReference>
<proteinExistence type="predicted"/>
<evidence type="ECO:0000313" key="9">
    <source>
        <dbReference type="Proteomes" id="UP001597182"/>
    </source>
</evidence>
<dbReference type="PANTHER" id="PTHR43557:SF2">
    <property type="entry name" value="RIESKE DOMAIN-CONTAINING PROTEIN-RELATED"/>
    <property type="match status" value="1"/>
</dbReference>
<dbReference type="InterPro" id="IPR036188">
    <property type="entry name" value="FAD/NAD-bd_sf"/>
</dbReference>
<dbReference type="Gene3D" id="3.30.390.30">
    <property type="match status" value="1"/>
</dbReference>
<evidence type="ECO:0000313" key="8">
    <source>
        <dbReference type="EMBL" id="MFD1231673.1"/>
    </source>
</evidence>
<comment type="caution">
    <text evidence="8">The sequence shown here is derived from an EMBL/GenBank/DDBJ whole genome shotgun (WGS) entry which is preliminary data.</text>
</comment>
<dbReference type="PANTHER" id="PTHR43557">
    <property type="entry name" value="APOPTOSIS-INDUCING FACTOR 1"/>
    <property type="match status" value="1"/>
</dbReference>
<dbReference type="RefSeq" id="WP_379652744.1">
    <property type="nucleotide sequence ID" value="NZ_JBHTMB010000001.1"/>
</dbReference>
<evidence type="ECO:0000256" key="2">
    <source>
        <dbReference type="ARBA" id="ARBA00022630"/>
    </source>
</evidence>
<evidence type="ECO:0000256" key="1">
    <source>
        <dbReference type="ARBA" id="ARBA00001974"/>
    </source>
</evidence>
<dbReference type="InterPro" id="IPR050446">
    <property type="entry name" value="FAD-oxidoreductase/Apoptosis"/>
</dbReference>
<comment type="cofactor">
    <cofactor evidence="1">
        <name>FAD</name>
        <dbReference type="ChEBI" id="CHEBI:57692"/>
    </cofactor>
</comment>
<keyword evidence="2" id="KW-0285">Flavoprotein</keyword>
<dbReference type="Gene3D" id="3.50.50.60">
    <property type="entry name" value="FAD/NAD(P)-binding domain"/>
    <property type="match status" value="2"/>
</dbReference>
<evidence type="ECO:0000256" key="5">
    <source>
        <dbReference type="SAM" id="MobiDB-lite"/>
    </source>
</evidence>
<reference evidence="9" key="1">
    <citation type="journal article" date="2019" name="Int. J. Syst. Evol. Microbiol.">
        <title>The Global Catalogue of Microorganisms (GCM) 10K type strain sequencing project: providing services to taxonomists for standard genome sequencing and annotation.</title>
        <authorList>
            <consortium name="The Broad Institute Genomics Platform"/>
            <consortium name="The Broad Institute Genome Sequencing Center for Infectious Disease"/>
            <person name="Wu L."/>
            <person name="Ma J."/>
        </authorList>
    </citation>
    <scope>NUCLEOTIDE SEQUENCE [LARGE SCALE GENOMIC DNA]</scope>
    <source>
        <strain evidence="9">CCUG 49018</strain>
    </source>
</reference>
<dbReference type="Pfam" id="PF14759">
    <property type="entry name" value="Reductase_C"/>
    <property type="match status" value="1"/>
</dbReference>
<dbReference type="SUPFAM" id="SSF51905">
    <property type="entry name" value="FAD/NAD(P)-binding domain"/>
    <property type="match status" value="1"/>
</dbReference>
<dbReference type="PRINTS" id="PR00411">
    <property type="entry name" value="PNDRDTASEI"/>
</dbReference>
<protein>
    <submittedName>
        <fullName evidence="8">NAD(P)/FAD-dependent oxidoreductase</fullName>
    </submittedName>
</protein>
<gene>
    <name evidence="8" type="ORF">ACFQ34_00065</name>
</gene>
<sequence>MTTHHVAIVGAGVAGVQTAEELRRQGYAGRISLISGEEHPPYDRPPLSKEYLTSASPELPLLRPEQSYVDHAIDLQLGVCVTAVDLADRALTTGDGDRIRFDALVLATGSRARRLGSLPRTENVFYLRTLEDAVRLREALRPGAEVVIAGGGFIGLEVAAAARALGNAVTVVQMDGAPLAPVIGENLGRVVQRLHEQRGVTVLTGESVIGVVGDPMVREVATSGGLRLPCDVLVVGVGAEPADELAAAAGLAVDSGILVDPSCRTSAPGVYAVGDVARHDHPVHGRIRVEHWDVARRQAATAAAGILGREEACTTLPWFWSDQYEFNFQYIGHAQGWDDVVVRGDVDAMQFTAFFCRDGRVEGAFGTGRPREIRPAGRLVATRSVLPRELLADPEVDLRRMTETTKSAEAAQARSPVVVADRGGPCTERDLR</sequence>
<dbReference type="InterPro" id="IPR016156">
    <property type="entry name" value="FAD/NAD-linked_Rdtase_dimer_sf"/>
</dbReference>